<accession>A0ABX0SU03</accession>
<feature type="compositionally biased region" description="Basic and acidic residues" evidence="1">
    <location>
        <begin position="23"/>
        <end position="33"/>
    </location>
</feature>
<reference evidence="2 3" key="1">
    <citation type="submission" date="2020-03" db="EMBL/GenBank/DDBJ databases">
        <title>Sequencing the genomes of 1000 actinobacteria strains.</title>
        <authorList>
            <person name="Klenk H.-P."/>
        </authorList>
    </citation>
    <scope>NUCLEOTIDE SEQUENCE [LARGE SCALE GENOMIC DNA]</scope>
    <source>
        <strain evidence="2 3">DSM 45668</strain>
    </source>
</reference>
<dbReference type="Proteomes" id="UP000754495">
    <property type="component" value="Unassembled WGS sequence"/>
</dbReference>
<sequence length="75" mass="7814">MDATPGGYPGGKFELGGTAMGRHRIDDAGRDPKWGGPALLSRGRHEAGARHARPEDEQLAQPLEGALSGEVLAVP</sequence>
<keyword evidence="3" id="KW-1185">Reference proteome</keyword>
<evidence type="ECO:0000256" key="1">
    <source>
        <dbReference type="SAM" id="MobiDB-lite"/>
    </source>
</evidence>
<evidence type="ECO:0000313" key="3">
    <source>
        <dbReference type="Proteomes" id="UP000754495"/>
    </source>
</evidence>
<proteinExistence type="predicted"/>
<gene>
    <name evidence="2" type="ORF">FHX46_001375</name>
</gene>
<evidence type="ECO:0000313" key="2">
    <source>
        <dbReference type="EMBL" id="NIH78845.1"/>
    </source>
</evidence>
<name>A0ABX0SU03_9PSEU</name>
<comment type="caution">
    <text evidence="2">The sequence shown here is derived from an EMBL/GenBank/DDBJ whole genome shotgun (WGS) entry which is preliminary data.</text>
</comment>
<feature type="region of interest" description="Disordered" evidence="1">
    <location>
        <begin position="1"/>
        <end position="75"/>
    </location>
</feature>
<dbReference type="RefSeq" id="WP_167109605.1">
    <property type="nucleotide sequence ID" value="NZ_JAANOU010000001.1"/>
</dbReference>
<organism evidence="2 3">
    <name type="scientific">Amycolatopsis viridis</name>
    <dbReference type="NCBI Taxonomy" id="185678"/>
    <lineage>
        <taxon>Bacteria</taxon>
        <taxon>Bacillati</taxon>
        <taxon>Actinomycetota</taxon>
        <taxon>Actinomycetes</taxon>
        <taxon>Pseudonocardiales</taxon>
        <taxon>Pseudonocardiaceae</taxon>
        <taxon>Amycolatopsis</taxon>
    </lineage>
</organism>
<protein>
    <submittedName>
        <fullName evidence="2">Uncharacterized protein</fullName>
    </submittedName>
</protein>
<dbReference type="EMBL" id="JAANOU010000001">
    <property type="protein sequence ID" value="NIH78845.1"/>
    <property type="molecule type" value="Genomic_DNA"/>
</dbReference>
<feature type="compositionally biased region" description="Basic and acidic residues" evidence="1">
    <location>
        <begin position="43"/>
        <end position="56"/>
    </location>
</feature>